<reference evidence="2 3" key="1">
    <citation type="journal article" date="2023" name="G3 (Bethesda)">
        <title>A chromosome-length genome assembly and annotation of blackberry (Rubus argutus, cv. 'Hillquist').</title>
        <authorList>
            <person name="Bruna T."/>
            <person name="Aryal R."/>
            <person name="Dudchenko O."/>
            <person name="Sargent D.J."/>
            <person name="Mead D."/>
            <person name="Buti M."/>
            <person name="Cavallini A."/>
            <person name="Hytonen T."/>
            <person name="Andres J."/>
            <person name="Pham M."/>
            <person name="Weisz D."/>
            <person name="Mascagni F."/>
            <person name="Usai G."/>
            <person name="Natali L."/>
            <person name="Bassil N."/>
            <person name="Fernandez G.E."/>
            <person name="Lomsadze A."/>
            <person name="Armour M."/>
            <person name="Olukolu B."/>
            <person name="Poorten T."/>
            <person name="Britton C."/>
            <person name="Davik J."/>
            <person name="Ashrafi H."/>
            <person name="Aiden E.L."/>
            <person name="Borodovsky M."/>
            <person name="Worthington M."/>
        </authorList>
    </citation>
    <scope>NUCLEOTIDE SEQUENCE [LARGE SCALE GENOMIC DNA]</scope>
    <source>
        <strain evidence="2">PI 553951</strain>
    </source>
</reference>
<feature type="transmembrane region" description="Helical" evidence="1">
    <location>
        <begin position="20"/>
        <end position="43"/>
    </location>
</feature>
<evidence type="ECO:0000313" key="3">
    <source>
        <dbReference type="Proteomes" id="UP001457282"/>
    </source>
</evidence>
<keyword evidence="1" id="KW-0472">Membrane</keyword>
<accession>A0AAW1VUM8</accession>
<evidence type="ECO:0000313" key="2">
    <source>
        <dbReference type="EMBL" id="KAK9910105.1"/>
    </source>
</evidence>
<keyword evidence="1" id="KW-1133">Transmembrane helix</keyword>
<organism evidence="2 3">
    <name type="scientific">Rubus argutus</name>
    <name type="common">Southern blackberry</name>
    <dbReference type="NCBI Taxonomy" id="59490"/>
    <lineage>
        <taxon>Eukaryota</taxon>
        <taxon>Viridiplantae</taxon>
        <taxon>Streptophyta</taxon>
        <taxon>Embryophyta</taxon>
        <taxon>Tracheophyta</taxon>
        <taxon>Spermatophyta</taxon>
        <taxon>Magnoliopsida</taxon>
        <taxon>eudicotyledons</taxon>
        <taxon>Gunneridae</taxon>
        <taxon>Pentapetalae</taxon>
        <taxon>rosids</taxon>
        <taxon>fabids</taxon>
        <taxon>Rosales</taxon>
        <taxon>Rosaceae</taxon>
        <taxon>Rosoideae</taxon>
        <taxon>Rosoideae incertae sedis</taxon>
        <taxon>Rubus</taxon>
    </lineage>
</organism>
<protein>
    <submittedName>
        <fullName evidence="2">Uncharacterized protein</fullName>
    </submittedName>
</protein>
<evidence type="ECO:0000256" key="1">
    <source>
        <dbReference type="SAM" id="Phobius"/>
    </source>
</evidence>
<dbReference type="PANTHER" id="PTHR35165">
    <property type="entry name" value="OS08G0113900 PROTEIN"/>
    <property type="match status" value="1"/>
</dbReference>
<dbReference type="PANTHER" id="PTHR35165:SF1">
    <property type="entry name" value="OS04G0577375 PROTEIN"/>
    <property type="match status" value="1"/>
</dbReference>
<dbReference type="Pfam" id="PF16594">
    <property type="entry name" value="ATP-synt_Z"/>
    <property type="match status" value="1"/>
</dbReference>
<keyword evidence="3" id="KW-1185">Reference proteome</keyword>
<dbReference type="AlphaFoldDB" id="A0AAW1VUM8"/>
<dbReference type="EMBL" id="JBEDUW010000007">
    <property type="protein sequence ID" value="KAK9910105.1"/>
    <property type="molecule type" value="Genomic_DNA"/>
</dbReference>
<comment type="caution">
    <text evidence="2">The sequence shown here is derived from an EMBL/GenBank/DDBJ whole genome shotgun (WGS) entry which is preliminary data.</text>
</comment>
<sequence length="114" mass="12906">MGSYKEEKEASYLKVERSVVKARAACFVSILVSVAGGLLLGWWEYQHHPTYSQLWMVPFGLILFATPIIVWFSVVISHVCNSKDGDNHTRVSQPVYPLTNSVPAKKDEQWSNHV</sequence>
<name>A0AAW1VUM8_RUBAR</name>
<dbReference type="Proteomes" id="UP001457282">
    <property type="component" value="Unassembled WGS sequence"/>
</dbReference>
<dbReference type="InterPro" id="IPR032238">
    <property type="entry name" value="ATP-synth_Z"/>
</dbReference>
<gene>
    <name evidence="2" type="ORF">M0R45_034080</name>
</gene>
<proteinExistence type="predicted"/>
<feature type="transmembrane region" description="Helical" evidence="1">
    <location>
        <begin position="55"/>
        <end position="80"/>
    </location>
</feature>
<keyword evidence="1" id="KW-0812">Transmembrane</keyword>